<feature type="domain" description="Transglutaminase-like" evidence="1">
    <location>
        <begin position="162"/>
        <end position="226"/>
    </location>
</feature>
<protein>
    <submittedName>
        <fullName evidence="2">Transglutaminase-like protein</fullName>
    </submittedName>
</protein>
<comment type="caution">
    <text evidence="2">The sequence shown here is derived from an EMBL/GenBank/DDBJ whole genome shotgun (WGS) entry which is preliminary data.</text>
</comment>
<accession>A0A9X4SDT4</accession>
<dbReference type="PANTHER" id="PTHR33490">
    <property type="entry name" value="BLR5614 PROTEIN-RELATED"/>
    <property type="match status" value="1"/>
</dbReference>
<dbReference type="Pfam" id="PF01841">
    <property type="entry name" value="Transglut_core"/>
    <property type="match status" value="1"/>
</dbReference>
<dbReference type="Proteomes" id="UP001152876">
    <property type="component" value="Unassembled WGS sequence"/>
</dbReference>
<dbReference type="InterPro" id="IPR048930">
    <property type="entry name" value="Bact_transglu_N_2"/>
</dbReference>
<dbReference type="Gene3D" id="2.60.40.2250">
    <property type="match status" value="1"/>
</dbReference>
<dbReference type="EMBL" id="AOGK01000035">
    <property type="protein sequence ID" value="MDG5978288.1"/>
    <property type="molecule type" value="Genomic_DNA"/>
</dbReference>
<reference evidence="2" key="1">
    <citation type="submission" date="2013-01" db="EMBL/GenBank/DDBJ databases">
        <title>Genome draft of Hydrogenophaga taeniospiralis 2K1.</title>
        <authorList>
            <person name="Gomila M."/>
            <person name="Lalucat J."/>
        </authorList>
    </citation>
    <scope>NUCLEOTIDE SEQUENCE</scope>
    <source>
        <strain evidence="2">CCUG 15921</strain>
    </source>
</reference>
<dbReference type="RefSeq" id="WP_068172930.1">
    <property type="nucleotide sequence ID" value="NZ_AOGK01000035.1"/>
</dbReference>
<gene>
    <name evidence="2" type="ORF">H010_23765</name>
</gene>
<evidence type="ECO:0000313" key="2">
    <source>
        <dbReference type="EMBL" id="MDG5978288.1"/>
    </source>
</evidence>
<dbReference type="OrthoDB" id="5438043at2"/>
<dbReference type="Pfam" id="PF21295">
    <property type="entry name" value="Bact_transglu_N_2"/>
    <property type="match status" value="1"/>
</dbReference>
<keyword evidence="3" id="KW-1185">Reference proteome</keyword>
<organism evidence="2 3">
    <name type="scientific">Hydrogenophaga taeniospiralis CCUG 15921</name>
    <dbReference type="NCBI Taxonomy" id="1281780"/>
    <lineage>
        <taxon>Bacteria</taxon>
        <taxon>Pseudomonadati</taxon>
        <taxon>Pseudomonadota</taxon>
        <taxon>Betaproteobacteria</taxon>
        <taxon>Burkholderiales</taxon>
        <taxon>Comamonadaceae</taxon>
        <taxon>Hydrogenophaga</taxon>
    </lineage>
</organism>
<dbReference type="Gene3D" id="3.10.620.30">
    <property type="match status" value="1"/>
</dbReference>
<dbReference type="InterPro" id="IPR038765">
    <property type="entry name" value="Papain-like_cys_pep_sf"/>
</dbReference>
<dbReference type="AlphaFoldDB" id="A0A9X4SDT4"/>
<dbReference type="PANTHER" id="PTHR33490:SF12">
    <property type="entry name" value="BLL5557 PROTEIN"/>
    <property type="match status" value="1"/>
</dbReference>
<evidence type="ECO:0000313" key="3">
    <source>
        <dbReference type="Proteomes" id="UP001152876"/>
    </source>
</evidence>
<evidence type="ECO:0000259" key="1">
    <source>
        <dbReference type="SMART" id="SM00460"/>
    </source>
</evidence>
<sequence length="298" mass="32986">MVRIHLAIDLQYAINPPSADFIFNVQAAHSPQQKVVWEELQVSQPVPLVMHTDPATRSRTLRLSAGPGPLQLRYRATLDITHHVAQPDSVFETPVAQLPPEALIYLYPSRYCQSDCVTAMANNLFGQMPQGYRRVEAIKQWVQSQVRFESNTSNSMTSALDTLNDHKGVCRDFAHLMITMCRALNIPARFTTAIDFGADPALGPTDFHAYVEVYLGHRWYLFDPSGTAIPMGFIRIGTGRDAADASFATIFGGVVAQAPRIDISAQVNPQNGWQMPVHRAEALSTDSAFTWNMVDVAG</sequence>
<name>A0A9X4SDT4_9BURK</name>
<dbReference type="SMART" id="SM00460">
    <property type="entry name" value="TGc"/>
    <property type="match status" value="1"/>
</dbReference>
<dbReference type="InterPro" id="IPR002931">
    <property type="entry name" value="Transglutaminase-like"/>
</dbReference>
<dbReference type="SUPFAM" id="SSF54001">
    <property type="entry name" value="Cysteine proteinases"/>
    <property type="match status" value="1"/>
</dbReference>
<proteinExistence type="predicted"/>